<dbReference type="InterPro" id="IPR041492">
    <property type="entry name" value="HAD_2"/>
</dbReference>
<dbReference type="NCBIfam" id="TIGR01549">
    <property type="entry name" value="HAD-SF-IA-v1"/>
    <property type="match status" value="1"/>
</dbReference>
<dbReference type="STRING" id="1219043.SCH01S_39_01880"/>
<dbReference type="Gene3D" id="1.10.150.240">
    <property type="entry name" value="Putative phosphatase, domain 2"/>
    <property type="match status" value="1"/>
</dbReference>
<dbReference type="AlphaFoldDB" id="A0A0E9MR05"/>
<dbReference type="SFLD" id="SFLDG01129">
    <property type="entry name" value="C1.5:_HAD__Beta-PGM__Phosphata"/>
    <property type="match status" value="1"/>
</dbReference>
<keyword evidence="1" id="KW-0378">Hydrolase</keyword>
<keyword evidence="2" id="KW-1185">Reference proteome</keyword>
<proteinExistence type="predicted"/>
<dbReference type="InterPro" id="IPR050155">
    <property type="entry name" value="HAD-like_hydrolase_sf"/>
</dbReference>
<dbReference type="GO" id="GO:0005829">
    <property type="term" value="C:cytosol"/>
    <property type="evidence" value="ECO:0007669"/>
    <property type="project" value="TreeGrafter"/>
</dbReference>
<dbReference type="InterPro" id="IPR006439">
    <property type="entry name" value="HAD-SF_hydro_IA"/>
</dbReference>
<dbReference type="GO" id="GO:0008967">
    <property type="term" value="F:phosphoglycolate phosphatase activity"/>
    <property type="evidence" value="ECO:0007669"/>
    <property type="project" value="TreeGrafter"/>
</dbReference>
<evidence type="ECO:0000313" key="1">
    <source>
        <dbReference type="EMBL" id="GAO39903.1"/>
    </source>
</evidence>
<dbReference type="InterPro" id="IPR036412">
    <property type="entry name" value="HAD-like_sf"/>
</dbReference>
<dbReference type="PANTHER" id="PTHR43434">
    <property type="entry name" value="PHOSPHOGLYCOLATE PHOSPHATASE"/>
    <property type="match status" value="1"/>
</dbReference>
<dbReference type="SUPFAM" id="SSF56784">
    <property type="entry name" value="HAD-like"/>
    <property type="match status" value="1"/>
</dbReference>
<organism evidence="1 2">
    <name type="scientific">Sphingomonas changbaiensis NBRC 104936</name>
    <dbReference type="NCBI Taxonomy" id="1219043"/>
    <lineage>
        <taxon>Bacteria</taxon>
        <taxon>Pseudomonadati</taxon>
        <taxon>Pseudomonadota</taxon>
        <taxon>Alphaproteobacteria</taxon>
        <taxon>Sphingomonadales</taxon>
        <taxon>Sphingomonadaceae</taxon>
        <taxon>Sphingomonas</taxon>
    </lineage>
</organism>
<dbReference type="Gene3D" id="3.40.50.1000">
    <property type="entry name" value="HAD superfamily/HAD-like"/>
    <property type="match status" value="1"/>
</dbReference>
<gene>
    <name evidence="1" type="ORF">SCH01S_39_01880</name>
</gene>
<dbReference type="GO" id="GO:0006281">
    <property type="term" value="P:DNA repair"/>
    <property type="evidence" value="ECO:0007669"/>
    <property type="project" value="TreeGrafter"/>
</dbReference>
<name>A0A0E9MR05_9SPHN</name>
<accession>A0A0E9MR05</accession>
<dbReference type="InterPro" id="IPR023198">
    <property type="entry name" value="PGP-like_dom2"/>
</dbReference>
<dbReference type="Pfam" id="PF13419">
    <property type="entry name" value="HAD_2"/>
    <property type="match status" value="1"/>
</dbReference>
<dbReference type="SFLD" id="SFLDS00003">
    <property type="entry name" value="Haloacid_Dehalogenase"/>
    <property type="match status" value="1"/>
</dbReference>
<dbReference type="Proteomes" id="UP000033202">
    <property type="component" value="Unassembled WGS sequence"/>
</dbReference>
<dbReference type="InterPro" id="IPR023214">
    <property type="entry name" value="HAD_sf"/>
</dbReference>
<dbReference type="PANTHER" id="PTHR43434:SF24">
    <property type="entry name" value="HYDROLASE-RELATED"/>
    <property type="match status" value="1"/>
</dbReference>
<comment type="caution">
    <text evidence="1">The sequence shown here is derived from an EMBL/GenBank/DDBJ whole genome shotgun (WGS) entry which is preliminary data.</text>
</comment>
<dbReference type="SFLD" id="SFLDG01135">
    <property type="entry name" value="C1.5.6:_HAD__Beta-PGM__Phospha"/>
    <property type="match status" value="1"/>
</dbReference>
<evidence type="ECO:0000313" key="2">
    <source>
        <dbReference type="Proteomes" id="UP000033202"/>
    </source>
</evidence>
<dbReference type="EMBL" id="BBWU01000039">
    <property type="protein sequence ID" value="GAO39903.1"/>
    <property type="molecule type" value="Genomic_DNA"/>
</dbReference>
<reference evidence="1 2" key="1">
    <citation type="submission" date="2015-04" db="EMBL/GenBank/DDBJ databases">
        <title>Whole genome shotgun sequence of Sphingomonas changbaiensis NBRC 104936.</title>
        <authorList>
            <person name="Katano-Makiyama Y."/>
            <person name="Hosoyama A."/>
            <person name="Hashimoto M."/>
            <person name="Noguchi M."/>
            <person name="Tsuchikane K."/>
            <person name="Ohji S."/>
            <person name="Yamazoe A."/>
            <person name="Ichikawa N."/>
            <person name="Kimura A."/>
            <person name="Fujita N."/>
        </authorList>
    </citation>
    <scope>NUCLEOTIDE SEQUENCE [LARGE SCALE GENOMIC DNA]</scope>
    <source>
        <strain evidence="1 2">NBRC 104936</strain>
    </source>
</reference>
<protein>
    <submittedName>
        <fullName evidence="1">Putative hydrolase</fullName>
    </submittedName>
</protein>
<sequence>MNRLAVFDCDGTLVDSQAAICRAMDECFSCHGLTPPHRQATRRIVGLSLPQIMRTLAPAADPDLQAALVDAYRVTFQRHRAEGLVEEPLFDGIAETVDRLENAGWLLGVATGKSDRGLRLCLERHRLHARFMTLQTADRHPSKPHPAMLQAAMAEAGAAPETTVMIGDTSFDMMMAAAAGAHALGVGWGYHSTDELRSAGAHGVVESPQDLTVWMERFTDGR</sequence>